<evidence type="ECO:0000313" key="2">
    <source>
        <dbReference type="Proteomes" id="UP001227268"/>
    </source>
</evidence>
<reference evidence="1" key="1">
    <citation type="submission" date="2023-04" db="EMBL/GenBank/DDBJ databases">
        <title>Draft Genome sequencing of Naganishia species isolated from polar environments using Oxford Nanopore Technology.</title>
        <authorList>
            <person name="Leo P."/>
            <person name="Venkateswaran K."/>
        </authorList>
    </citation>
    <scope>NUCLEOTIDE SEQUENCE</scope>
    <source>
        <strain evidence="1">MNA-CCFEE 5423</strain>
    </source>
</reference>
<organism evidence="1 2">
    <name type="scientific">Naganishia friedmannii</name>
    <dbReference type="NCBI Taxonomy" id="89922"/>
    <lineage>
        <taxon>Eukaryota</taxon>
        <taxon>Fungi</taxon>
        <taxon>Dikarya</taxon>
        <taxon>Basidiomycota</taxon>
        <taxon>Agaricomycotina</taxon>
        <taxon>Tremellomycetes</taxon>
        <taxon>Filobasidiales</taxon>
        <taxon>Filobasidiaceae</taxon>
        <taxon>Naganishia</taxon>
    </lineage>
</organism>
<accession>A0ACC2VNN8</accession>
<evidence type="ECO:0000313" key="1">
    <source>
        <dbReference type="EMBL" id="KAJ9100527.1"/>
    </source>
</evidence>
<dbReference type="EMBL" id="JASBWT010000011">
    <property type="protein sequence ID" value="KAJ9100527.1"/>
    <property type="molecule type" value="Genomic_DNA"/>
</dbReference>
<dbReference type="Proteomes" id="UP001227268">
    <property type="component" value="Unassembled WGS sequence"/>
</dbReference>
<name>A0ACC2VNN8_9TREE</name>
<proteinExistence type="predicted"/>
<comment type="caution">
    <text evidence="1">The sequence shown here is derived from an EMBL/GenBank/DDBJ whole genome shotgun (WGS) entry which is preliminary data.</text>
</comment>
<keyword evidence="2" id="KW-1185">Reference proteome</keyword>
<sequence length="767" mass="84792">MTSQEPPYPKAEQPQPPTLLNDPNMVEDRLSDGRTLQQCEEEGEELRKQLAAANAKYENLVKDFGKMEEEVVDKITKLERIHGTVSELERRNKALIKRQAVQEESIELERRERADTETTLRNRVEDLEKQLKRHLSAQAEADSAIQNSNLDDLSSATHEHHMTEAHLIAQTKAVAHLRSRMADMSESQLSLTEKHTALSLQIHTLEHEVAERTAECYRLREENEGFEILLRERTLDGRVYDADVFGDMTDDGMSDSASMTASDADSQVGSETNKNITAVGPRGSRSPQDEERPRSSRRRKAPNLAEELDNSIGSINIHADGDAEDDEDKTEEGQAARAKDPSDSVLEGLKAEVKALSDANKALRLYCSKQSIKLTAVILSIDEDHFLVDVSGSLNRKTQTRTALQNVTTEGGTRNRQLSVRDRPAVRSQTFRASDGDVHKDSSHDLESPRDQPQNLPPQRSASQTSVAHKDDNKPRLPSIQVETVATIVAPTAVKGRLRPLSIVAKKEEREKEAKKAESASEKRLRRGFSLDWRSFSGARSASPERSPSPDNRSISPLASTQGTTVPYPSSRPAITNSRSYDKKLEIIEDDEEDRIERERLSTTLRLMGVTSPNGESASSLTVAEDVANTRHSNNISPKPSPNAFSRLSAFFGRSSNDASPSPSQENTEESNHLAWNYKPNALDSQTNSWEVSPSQRKASLTDTTGGFADFMADSRLASREQRALSDSQVANMSALGVTGTGQHRRTAGGEESLSTLWSLGSEVSDA</sequence>
<gene>
    <name evidence="1" type="ORF">QFC21_003570</name>
</gene>
<protein>
    <submittedName>
        <fullName evidence="1">Uncharacterized protein</fullName>
    </submittedName>
</protein>